<evidence type="ECO:0000256" key="5">
    <source>
        <dbReference type="ARBA" id="ARBA00023015"/>
    </source>
</evidence>
<dbReference type="eggNOG" id="ENOG502R2ZP">
    <property type="taxonomic scope" value="Eukaryota"/>
</dbReference>
<dbReference type="PANTHER" id="PTHR47659">
    <property type="entry name" value="ZN(II)2CYS6 TRANSCRIPTION FACTOR (EUROFUNG)-RELATED"/>
    <property type="match status" value="1"/>
</dbReference>
<dbReference type="HOGENOM" id="CLU_010748_2_2_1"/>
<feature type="compositionally biased region" description="Polar residues" evidence="11">
    <location>
        <begin position="100"/>
        <end position="132"/>
    </location>
</feature>
<evidence type="ECO:0000256" key="10">
    <source>
        <dbReference type="ARBA" id="ARBA00039294"/>
    </source>
</evidence>
<organism evidence="13 14">
    <name type="scientific">Candida orthopsilosis (strain 90-125)</name>
    <name type="common">Yeast</name>
    <dbReference type="NCBI Taxonomy" id="1136231"/>
    <lineage>
        <taxon>Eukaryota</taxon>
        <taxon>Fungi</taxon>
        <taxon>Dikarya</taxon>
        <taxon>Ascomycota</taxon>
        <taxon>Saccharomycotina</taxon>
        <taxon>Pichiomycetes</taxon>
        <taxon>Debaryomycetaceae</taxon>
        <taxon>Candida/Lodderomyces clade</taxon>
        <taxon>Candida</taxon>
    </lineage>
</organism>
<evidence type="ECO:0000256" key="2">
    <source>
        <dbReference type="ARBA" id="ARBA00010855"/>
    </source>
</evidence>
<feature type="region of interest" description="Disordered" evidence="11">
    <location>
        <begin position="327"/>
        <end position="348"/>
    </location>
</feature>
<evidence type="ECO:0000256" key="3">
    <source>
        <dbReference type="ARBA" id="ARBA00022723"/>
    </source>
</evidence>
<accession>H8WWY1</accession>
<dbReference type="InterPro" id="IPR056751">
    <property type="entry name" value="PAS_13"/>
</dbReference>
<feature type="domain" description="Zn(2)-C6 fungal-type" evidence="12">
    <location>
        <begin position="19"/>
        <end position="48"/>
    </location>
</feature>
<comment type="similarity">
    <text evidence="2">Belongs to the ERT1/acuK family.</text>
</comment>
<evidence type="ECO:0000256" key="6">
    <source>
        <dbReference type="ARBA" id="ARBA00023125"/>
    </source>
</evidence>
<comment type="function">
    <text evidence="9">Transcription factor which regulates nonfermentable carbon utilization.</text>
</comment>
<reference evidence="13 14" key="1">
    <citation type="journal article" date="2012" name="PLoS ONE">
        <title>Sequence and analysis of the genome of the pathogenic yeast Candida orthopsilosis.</title>
        <authorList>
            <person name="Riccombeni A."/>
            <person name="Vidanes G."/>
            <person name="Proux-Wera E."/>
            <person name="Wolfe K.H."/>
            <person name="Butler G."/>
        </authorList>
    </citation>
    <scope>NUCLEOTIDE SEQUENCE [LARGE SCALE GENOMIC DNA]</scope>
    <source>
        <strain evidence="13 14">Co 90-125</strain>
    </source>
</reference>
<comment type="subcellular location">
    <subcellularLocation>
        <location evidence="1">Nucleus</location>
    </subcellularLocation>
</comment>
<dbReference type="PROSITE" id="PS00463">
    <property type="entry name" value="ZN2_CY6_FUNGAL_1"/>
    <property type="match status" value="1"/>
</dbReference>
<dbReference type="GeneID" id="14537874"/>
<sequence length="602" mass="67999">MTKKLTPQEKQNRKPAIRACTFCHQKHLQCSNERPCKNCVKRNIASECHDIVRKRVKYLTGSSKSSIKKSRPSSEQSTQNSSFNASPVSMVDDSSKMEQVKSSSLVNEDQPTAIEPSTQSVQVKQESLNTPTQDPSVMQIKEILDAPTFDVQHNGSDFNNESIDLDRAGSFDTDPLFHTNTMLNTTTDVINKLLTDHYEIDSLSQPSMDPISQISDTPHSINLNHRNSQFSSNYLNEEYLMLGDILLNSKPASPSPSNTSASEYTNGPTPAFIQNIDFNNINESKKRVVQKLRDSRPFISLGYPTDSSMSLDNLNNMAHQTDNLLDNNVSSRGNTSKQTTNANSNPIVNFKTKHRSDYVSPLATHKIYKTVSDIYNKDVINFEYPNSYHALTNFLKTRFSGNGLDPEEKQRKRQNLLIILKLIASYRPTFISAHKSLLKPQDLLLLEMSFQRCLIDYEKLSQLNSSPTIIWRRTGEIVSITDDLLSLLGYKLSDILSKRTFIMEMMYDDESVVKYFQLFKSVAVGNLHSSISTKIKLTKKEPFVNSVASVDADTQMQNNVGTSNYIEFCSVWTVKRDLFDIPMLIIGQFLPILPAGDGVRMY</sequence>
<dbReference type="GO" id="GO:0008270">
    <property type="term" value="F:zinc ion binding"/>
    <property type="evidence" value="ECO:0007669"/>
    <property type="project" value="InterPro"/>
</dbReference>
<dbReference type="EMBL" id="HE681719">
    <property type="protein sequence ID" value="CCG21121.1"/>
    <property type="molecule type" value="Genomic_DNA"/>
</dbReference>
<evidence type="ECO:0000256" key="4">
    <source>
        <dbReference type="ARBA" id="ARBA00022833"/>
    </source>
</evidence>
<keyword evidence="7" id="KW-0804">Transcription</keyword>
<dbReference type="InterPro" id="IPR001138">
    <property type="entry name" value="Zn2Cys6_DnaBD"/>
</dbReference>
<dbReference type="SMART" id="SM00066">
    <property type="entry name" value="GAL4"/>
    <property type="match status" value="1"/>
</dbReference>
<feature type="compositionally biased region" description="Polar residues" evidence="11">
    <location>
        <begin position="78"/>
        <end position="87"/>
    </location>
</feature>
<evidence type="ECO:0000256" key="11">
    <source>
        <dbReference type="SAM" id="MobiDB-lite"/>
    </source>
</evidence>
<evidence type="ECO:0000313" key="14">
    <source>
        <dbReference type="Proteomes" id="UP000005018"/>
    </source>
</evidence>
<dbReference type="RefSeq" id="XP_003866560.1">
    <property type="nucleotide sequence ID" value="XM_003866512.1"/>
</dbReference>
<dbReference type="InterPro" id="IPR036864">
    <property type="entry name" value="Zn2-C6_fun-type_DNA-bd_sf"/>
</dbReference>
<gene>
    <name evidence="13" type="ORF">CORT_0A07360</name>
</gene>
<feature type="region of interest" description="Disordered" evidence="11">
    <location>
        <begin position="60"/>
        <end position="132"/>
    </location>
</feature>
<evidence type="ECO:0000256" key="9">
    <source>
        <dbReference type="ARBA" id="ARBA00037336"/>
    </source>
</evidence>
<dbReference type="GO" id="GO:0000977">
    <property type="term" value="F:RNA polymerase II transcription regulatory region sequence-specific DNA binding"/>
    <property type="evidence" value="ECO:0007669"/>
    <property type="project" value="TreeGrafter"/>
</dbReference>
<keyword evidence="8" id="KW-0539">Nucleus</keyword>
<keyword evidence="4" id="KW-0862">Zinc</keyword>
<dbReference type="OrthoDB" id="2538135at2759"/>
<dbReference type="Proteomes" id="UP000005018">
    <property type="component" value="Chromosome 1"/>
</dbReference>
<name>H8WWY1_CANO9</name>
<keyword evidence="5" id="KW-0805">Transcription regulation</keyword>
<protein>
    <recommendedName>
        <fullName evidence="10">Glucose starvation modulator protein 1</fullName>
    </recommendedName>
</protein>
<dbReference type="Pfam" id="PF00172">
    <property type="entry name" value="Zn_clus"/>
    <property type="match status" value="1"/>
</dbReference>
<keyword evidence="3" id="KW-0479">Metal-binding</keyword>
<dbReference type="SUPFAM" id="SSF57701">
    <property type="entry name" value="Zn2/Cys6 DNA-binding domain"/>
    <property type="match status" value="1"/>
</dbReference>
<evidence type="ECO:0000256" key="1">
    <source>
        <dbReference type="ARBA" id="ARBA00004123"/>
    </source>
</evidence>
<dbReference type="KEGG" id="cot:CORT_0A07360"/>
<evidence type="ECO:0000256" key="8">
    <source>
        <dbReference type="ARBA" id="ARBA00023242"/>
    </source>
</evidence>
<keyword evidence="6" id="KW-0238">DNA-binding</keyword>
<proteinExistence type="inferred from homology"/>
<evidence type="ECO:0000256" key="7">
    <source>
        <dbReference type="ARBA" id="ARBA00023163"/>
    </source>
</evidence>
<dbReference type="GO" id="GO:0009267">
    <property type="term" value="P:cellular response to starvation"/>
    <property type="evidence" value="ECO:0007669"/>
    <property type="project" value="TreeGrafter"/>
</dbReference>
<keyword evidence="14" id="KW-1185">Reference proteome</keyword>
<dbReference type="GO" id="GO:0005634">
    <property type="term" value="C:nucleus"/>
    <property type="evidence" value="ECO:0007669"/>
    <property type="project" value="UniProtKB-SubCell"/>
</dbReference>
<dbReference type="PANTHER" id="PTHR47659:SF8">
    <property type="entry name" value="GLUCOSE STARVATION MODULATOR PROTEIN 1"/>
    <property type="match status" value="1"/>
</dbReference>
<dbReference type="GO" id="GO:0000981">
    <property type="term" value="F:DNA-binding transcription factor activity, RNA polymerase II-specific"/>
    <property type="evidence" value="ECO:0007669"/>
    <property type="project" value="InterPro"/>
</dbReference>
<feature type="compositionally biased region" description="Polar residues" evidence="11">
    <location>
        <begin position="327"/>
        <end position="347"/>
    </location>
</feature>
<dbReference type="InterPro" id="IPR050335">
    <property type="entry name" value="ERT1_acuK_gluconeogen_tf"/>
</dbReference>
<dbReference type="CDD" id="cd00067">
    <property type="entry name" value="GAL4"/>
    <property type="match status" value="1"/>
</dbReference>
<evidence type="ECO:0000313" key="13">
    <source>
        <dbReference type="EMBL" id="CCG21121.1"/>
    </source>
</evidence>
<dbReference type="Pfam" id="PF24990">
    <property type="entry name" value="PAS_13"/>
    <property type="match status" value="1"/>
</dbReference>
<dbReference type="PROSITE" id="PS50048">
    <property type="entry name" value="ZN2_CY6_FUNGAL_2"/>
    <property type="match status" value="1"/>
</dbReference>
<dbReference type="AlphaFoldDB" id="H8WWY1"/>
<dbReference type="Gene3D" id="4.10.240.10">
    <property type="entry name" value="Zn(2)-C6 fungal-type DNA-binding domain"/>
    <property type="match status" value="1"/>
</dbReference>
<evidence type="ECO:0000259" key="12">
    <source>
        <dbReference type="PROSITE" id="PS50048"/>
    </source>
</evidence>